<evidence type="ECO:0000313" key="1">
    <source>
        <dbReference type="EMBL" id="KAA6309292.1"/>
    </source>
</evidence>
<feature type="non-terminal residue" evidence="1">
    <location>
        <position position="140"/>
    </location>
</feature>
<name>A0A5J4PJ21_9EUKA</name>
<feature type="non-terminal residue" evidence="1">
    <location>
        <position position="1"/>
    </location>
</feature>
<proteinExistence type="predicted"/>
<dbReference type="AlphaFoldDB" id="A0A5J4PJ21"/>
<dbReference type="EMBL" id="SNRW01050365">
    <property type="protein sequence ID" value="KAA6309292.1"/>
    <property type="molecule type" value="Genomic_DNA"/>
</dbReference>
<accession>A0A5J4PJ21</accession>
<dbReference type="Proteomes" id="UP000324800">
    <property type="component" value="Unassembled WGS sequence"/>
</dbReference>
<comment type="caution">
    <text evidence="1">The sequence shown here is derived from an EMBL/GenBank/DDBJ whole genome shotgun (WGS) entry which is preliminary data.</text>
</comment>
<protein>
    <submittedName>
        <fullName evidence="1">Uncharacterized protein</fullName>
    </submittedName>
</protein>
<reference evidence="1 2" key="1">
    <citation type="submission" date="2019-03" db="EMBL/GenBank/DDBJ databases">
        <title>Single cell metagenomics reveals metabolic interactions within the superorganism composed of flagellate Streblomastix strix and complex community of Bacteroidetes bacteria on its surface.</title>
        <authorList>
            <person name="Treitli S.C."/>
            <person name="Kolisko M."/>
            <person name="Husnik F."/>
            <person name="Keeling P."/>
            <person name="Hampl V."/>
        </authorList>
    </citation>
    <scope>NUCLEOTIDE SEQUENCE [LARGE SCALE GENOMIC DNA]</scope>
    <source>
        <strain evidence="1">ST1C</strain>
    </source>
</reference>
<evidence type="ECO:0000313" key="2">
    <source>
        <dbReference type="Proteomes" id="UP000324800"/>
    </source>
</evidence>
<gene>
    <name evidence="1" type="ORF">EZS28_056542</name>
</gene>
<sequence length="140" mass="16039">LKGIPAELIIQGDEVGYSQYCDSRLSERHISIMAAASLSGDYVLPFVIVRAPLRLEEHLKVGTRQGVDAYLVESTRTTMTGDLFAEWMLKCLVPFLNKNRQLNRLMRRQMNKNKLKSNPNPKVTLMYSTKYFLNVSLKLM</sequence>
<organism evidence="1 2">
    <name type="scientific">Streblomastix strix</name>
    <dbReference type="NCBI Taxonomy" id="222440"/>
    <lineage>
        <taxon>Eukaryota</taxon>
        <taxon>Metamonada</taxon>
        <taxon>Preaxostyla</taxon>
        <taxon>Oxymonadida</taxon>
        <taxon>Streblomastigidae</taxon>
        <taxon>Streblomastix</taxon>
    </lineage>
</organism>